<evidence type="ECO:0000256" key="7">
    <source>
        <dbReference type="SAM" id="MobiDB-lite"/>
    </source>
</evidence>
<dbReference type="PANTHER" id="PTHR43739">
    <property type="entry name" value="XYLOGLUCANASE (EUROFUNG)"/>
    <property type="match status" value="1"/>
</dbReference>
<dbReference type="GO" id="GO:0010411">
    <property type="term" value="P:xyloglucan metabolic process"/>
    <property type="evidence" value="ECO:0007669"/>
    <property type="project" value="TreeGrafter"/>
</dbReference>
<name>A0A8H6UAL1_9EURO</name>
<gene>
    <name evidence="9" type="ORF">CNMCM5793_004133</name>
</gene>
<feature type="signal peptide" evidence="8">
    <location>
        <begin position="1"/>
        <end position="19"/>
    </location>
</feature>
<evidence type="ECO:0000256" key="8">
    <source>
        <dbReference type="SAM" id="SignalP"/>
    </source>
</evidence>
<dbReference type="Gene3D" id="2.130.10.10">
    <property type="entry name" value="YVTN repeat-like/Quinoprotein amine dehydrogenase"/>
    <property type="match status" value="2"/>
</dbReference>
<comment type="caution">
    <text evidence="9">The sequence shown here is derived from an EMBL/GenBank/DDBJ whole genome shotgun (WGS) entry which is preliminary data.</text>
</comment>
<dbReference type="PANTHER" id="PTHR43739:SF2">
    <property type="entry name" value="OLIGOXYLOGLUCAN-REDUCING END-SPECIFIC XYLOGLUCANASE-RELATED"/>
    <property type="match status" value="1"/>
</dbReference>
<keyword evidence="5" id="KW-0624">Polysaccharide degradation</keyword>
<dbReference type="InterPro" id="IPR052025">
    <property type="entry name" value="Xyloglucanase_GH74"/>
</dbReference>
<dbReference type="InterPro" id="IPR015943">
    <property type="entry name" value="WD40/YVTN_repeat-like_dom_sf"/>
</dbReference>
<evidence type="ECO:0000313" key="9">
    <source>
        <dbReference type="EMBL" id="KAF7116113.1"/>
    </source>
</evidence>
<organism evidence="9 10">
    <name type="scientific">Aspergillus hiratsukae</name>
    <dbReference type="NCBI Taxonomy" id="1194566"/>
    <lineage>
        <taxon>Eukaryota</taxon>
        <taxon>Fungi</taxon>
        <taxon>Dikarya</taxon>
        <taxon>Ascomycota</taxon>
        <taxon>Pezizomycotina</taxon>
        <taxon>Eurotiomycetes</taxon>
        <taxon>Eurotiomycetidae</taxon>
        <taxon>Eurotiales</taxon>
        <taxon>Aspergillaceae</taxon>
        <taxon>Aspergillus</taxon>
        <taxon>Aspergillus subgen. Fumigati</taxon>
    </lineage>
</organism>
<accession>A0A8H6UAL1</accession>
<evidence type="ECO:0000256" key="2">
    <source>
        <dbReference type="ARBA" id="ARBA00022801"/>
    </source>
</evidence>
<evidence type="ECO:0000256" key="5">
    <source>
        <dbReference type="ARBA" id="ARBA00023326"/>
    </source>
</evidence>
<dbReference type="GO" id="GO:0016798">
    <property type="term" value="F:hydrolase activity, acting on glycosyl bonds"/>
    <property type="evidence" value="ECO:0007669"/>
    <property type="project" value="UniProtKB-KW"/>
</dbReference>
<feature type="compositionally biased region" description="Pro residues" evidence="7">
    <location>
        <begin position="971"/>
        <end position="982"/>
    </location>
</feature>
<feature type="compositionally biased region" description="Polar residues" evidence="7">
    <location>
        <begin position="800"/>
        <end position="814"/>
    </location>
</feature>
<comment type="similarity">
    <text evidence="6">Belongs to the glycosyl hydrolase 74 family.</text>
</comment>
<evidence type="ECO:0000256" key="6">
    <source>
        <dbReference type="ARBA" id="ARBA00037986"/>
    </source>
</evidence>
<sequence>MGTLKGLALLLAAAPIAAATSWTPVRTGGGGGFVPGIVFHPNAQGVAYIRTDIGGMHNMGTDAIALDPQNADVVYAALGLYTNSWDTDNGAIVKSTDRGNTWTFSNLPFKVGGNMPGRGTGERLAVDPHNSNIIYFGARSGNGLWKSTDGGVTFSQVTSFTNTGTYNPFPGQVYGDIMGLLFVTFDSTSSIINGATSRIFVGVADNITASVYESTDAGSTWSAVAGQPGTYFPHKCKLQPTEKALYLSYTDGVGPYDGSNGSVWRYDLTANTWKDITPIVGWNYLYFGFGGLALDMQKPGTLMVASLNSWWPSAQFYRSNDSGASWTPIWEWGDPYYPNKLRYYSLSSPNAPWIETSFWQGWNTAVDSNALGWMIEALEIDPFDSNHWLYGTGLTVMGGHDLTNWDTIHNVSIETLGAGIEEMAVLDIISVPGGTELLMAVGDDSGFTYLSASDLGTAPSINWINPEFATTTSVDYAGLAVGNIVRAGRGTGSPQIGFSSDGGRTWSVDSAGGNTTYGGSVAYSASGDTIVWSTDSQGVVRSQNGGSVAGVNGLPAYSLIASDKQNNNYFYAGYNETVYVSSDNGQNFPWAANVGGRINAIIVHPTIAGQTVLTSALTNVTQIAIGVGSGSTWNLYAFAAGYNGNRLYGSGDNGTTWTDIQGTYQFGAGPLVGSGNVAGQVYAAGPSGGVIYANVEGALNCTVPEYGCTTVQPSQTFTLTPACASAVENLPISGANNLPPGPDNWGSIGNPVVIPPEVPLPRPLQIPVGFVPNTPLVVLIQLPANASDPNDPNVAHIPPGQNTTNSFWLPTSWSPVPDGATPGLGFSPTTGLPDSGPPSGQDGAEPAAECDPELTDTTGFCGNGNFPFYSPDSGIDCDLGNDTIDDGFLTFCQSWSMDNPTEVSDFVEVVQQCITCPGYEGPAKRSLAKRSLAKRSLAKRSLAKSSLRLAGFMAGNVSTEPTRVQARAHTCPPPPTDTPGPSEPSGTPPCERTFMCDGSWWPNICGNTESAISVRGYSSVMTRVPGKIHKTDPWYLTKYGTSGKGQKFKAGKLIYLVGA</sequence>
<feature type="chain" id="PRO_5034857008" evidence="8">
    <location>
        <begin position="20"/>
        <end position="1059"/>
    </location>
</feature>
<keyword evidence="4" id="KW-0326">Glycosidase</keyword>
<feature type="region of interest" description="Disordered" evidence="7">
    <location>
        <begin position="966"/>
        <end position="988"/>
    </location>
</feature>
<proteinExistence type="inferred from homology"/>
<dbReference type="SUPFAM" id="SSF110296">
    <property type="entry name" value="Oligoxyloglucan reducing end-specific cellobiohydrolase"/>
    <property type="match status" value="2"/>
</dbReference>
<evidence type="ECO:0000256" key="4">
    <source>
        <dbReference type="ARBA" id="ARBA00023295"/>
    </source>
</evidence>
<evidence type="ECO:0000256" key="3">
    <source>
        <dbReference type="ARBA" id="ARBA00023277"/>
    </source>
</evidence>
<dbReference type="AlphaFoldDB" id="A0A8H6UAL1"/>
<dbReference type="OrthoDB" id="2151161at2759"/>
<dbReference type="GO" id="GO:0000272">
    <property type="term" value="P:polysaccharide catabolic process"/>
    <property type="evidence" value="ECO:0007669"/>
    <property type="project" value="UniProtKB-KW"/>
</dbReference>
<evidence type="ECO:0000256" key="1">
    <source>
        <dbReference type="ARBA" id="ARBA00022729"/>
    </source>
</evidence>
<dbReference type="EMBL" id="JACBAD010002106">
    <property type="protein sequence ID" value="KAF7116113.1"/>
    <property type="molecule type" value="Genomic_DNA"/>
</dbReference>
<keyword evidence="10" id="KW-1185">Reference proteome</keyword>
<reference evidence="9" key="1">
    <citation type="submission" date="2020-06" db="EMBL/GenBank/DDBJ databases">
        <title>Draft genome sequences of strains closely related to Aspergillus parafelis and Aspergillus hiratsukae.</title>
        <authorList>
            <person name="Dos Santos R.A.C."/>
            <person name="Rivero-Menendez O."/>
            <person name="Steenwyk J.L."/>
            <person name="Mead M.E."/>
            <person name="Goldman G.H."/>
            <person name="Alastruey-Izquierdo A."/>
            <person name="Rokas A."/>
        </authorList>
    </citation>
    <scope>NUCLEOTIDE SEQUENCE</scope>
    <source>
        <strain evidence="9">CNM-CM5793</strain>
    </source>
</reference>
<keyword evidence="2" id="KW-0378">Hydrolase</keyword>
<protein>
    <submittedName>
        <fullName evidence="9">Uncharacterized protein</fullName>
    </submittedName>
</protein>
<dbReference type="Proteomes" id="UP000630445">
    <property type="component" value="Unassembled WGS sequence"/>
</dbReference>
<keyword evidence="1 8" id="KW-0732">Signal</keyword>
<feature type="region of interest" description="Disordered" evidence="7">
    <location>
        <begin position="790"/>
        <end position="852"/>
    </location>
</feature>
<keyword evidence="3" id="KW-0119">Carbohydrate metabolism</keyword>
<evidence type="ECO:0000313" key="10">
    <source>
        <dbReference type="Proteomes" id="UP000630445"/>
    </source>
</evidence>